<dbReference type="Proteomes" id="UP000029567">
    <property type="component" value="Unassembled WGS sequence"/>
</dbReference>
<accession>A0A0E3BF49</accession>
<gene>
    <name evidence="1" type="ORF">P245_15355</name>
</gene>
<evidence type="ECO:0000313" key="1">
    <source>
        <dbReference type="EMBL" id="KGG90690.1"/>
    </source>
</evidence>
<dbReference type="EMBL" id="AWTN01000095">
    <property type="protein sequence ID" value="KGG90690.1"/>
    <property type="molecule type" value="Genomic_DNA"/>
</dbReference>
<dbReference type="RefSeq" id="WP_131421334.1">
    <property type="nucleotide sequence ID" value="NZ_AWTN01000095.1"/>
</dbReference>
<sequence>MDWTAIGGITASISAARDIAKGLSASRDASLINEKTSALLEQLLKAQEGLLAHNTALLQLQDEHFKASEKLRKLEEAARERGRYSLIELTPGNFAYRVNITPEQSRTSEPGAAEPLHHLCQPCFDNGRKVALNYRNLHIRGEVWTCSVCRAEID</sequence>
<name>A0A0E3BF49_9BURK</name>
<protein>
    <submittedName>
        <fullName evidence="1">Uncharacterized protein</fullName>
    </submittedName>
</protein>
<evidence type="ECO:0000313" key="2">
    <source>
        <dbReference type="Proteomes" id="UP000029567"/>
    </source>
</evidence>
<dbReference type="AlphaFoldDB" id="A0A0E3BF49"/>
<comment type="caution">
    <text evidence="1">The sequence shown here is derived from an EMBL/GenBank/DDBJ whole genome shotgun (WGS) entry which is preliminary data.</text>
</comment>
<reference evidence="1 2" key="1">
    <citation type="submission" date="2013-09" db="EMBL/GenBank/DDBJ databases">
        <title>High correlation between genotypes and phenotypes of environmental bacteria Comamonas testosteroni strains.</title>
        <authorList>
            <person name="Liu L."/>
            <person name="Zhu W."/>
            <person name="Xia X."/>
            <person name="Xu B."/>
            <person name="Luo M."/>
            <person name="Wang G."/>
        </authorList>
    </citation>
    <scope>NUCLEOTIDE SEQUENCE [LARGE SCALE GENOMIC DNA]</scope>
    <source>
        <strain evidence="1 2">JL14</strain>
    </source>
</reference>
<organism evidence="1 2">
    <name type="scientific">Comamonas thiooxydans</name>
    <dbReference type="NCBI Taxonomy" id="363952"/>
    <lineage>
        <taxon>Bacteria</taxon>
        <taxon>Pseudomonadati</taxon>
        <taxon>Pseudomonadota</taxon>
        <taxon>Betaproteobacteria</taxon>
        <taxon>Burkholderiales</taxon>
        <taxon>Comamonadaceae</taxon>
        <taxon>Comamonas</taxon>
    </lineage>
</organism>
<proteinExistence type="predicted"/>